<accession>I7GIE1</accession>
<evidence type="ECO:0000313" key="1">
    <source>
        <dbReference type="EMBL" id="BAE89749.1"/>
    </source>
</evidence>
<dbReference type="AlphaFoldDB" id="I7GIE1"/>
<sequence>MGLLLCGPGRPFMRGTQDVTDSNPEERAPAPCMGPWGVEQWLGWAWRGLRDYPAGEAFLYKGHACSCPIQTPTGQDLHIPRVQPWKFQGPWCPLPSPLPRERLQSTCLNTYHVF</sequence>
<name>I7GIE1_MACFA</name>
<reference evidence="1" key="1">
    <citation type="journal article" date="2007" name="PLoS Biol.">
        <title>Rate of evolution in brain-expressed genes in humans and other primates.</title>
        <authorList>
            <person name="Wang H.-Y."/>
            <person name="Chien H.-C."/>
            <person name="Osada N."/>
            <person name="Hashimoto K."/>
            <person name="Sugano S."/>
            <person name="Gojobori T."/>
            <person name="Chou C.-K."/>
            <person name="Tsai S.-F."/>
            <person name="Wu C.-I."/>
            <person name="Shen C.-K.J."/>
        </authorList>
    </citation>
    <scope>NUCLEOTIDE SEQUENCE</scope>
</reference>
<proteinExistence type="evidence at transcript level"/>
<dbReference type="EMBL" id="AB172687">
    <property type="protein sequence ID" value="BAE89749.1"/>
    <property type="molecule type" value="mRNA"/>
</dbReference>
<organism evidence="1">
    <name type="scientific">Macaca fascicularis</name>
    <name type="common">Crab-eating macaque</name>
    <name type="synonym">Cynomolgus monkey</name>
    <dbReference type="NCBI Taxonomy" id="9541"/>
    <lineage>
        <taxon>Eukaryota</taxon>
        <taxon>Metazoa</taxon>
        <taxon>Chordata</taxon>
        <taxon>Craniata</taxon>
        <taxon>Vertebrata</taxon>
        <taxon>Euteleostomi</taxon>
        <taxon>Mammalia</taxon>
        <taxon>Eutheria</taxon>
        <taxon>Euarchontoglires</taxon>
        <taxon>Primates</taxon>
        <taxon>Haplorrhini</taxon>
        <taxon>Catarrhini</taxon>
        <taxon>Cercopithecidae</taxon>
        <taxon>Cercopithecinae</taxon>
        <taxon>Macaca</taxon>
    </lineage>
</organism>
<protein>
    <submittedName>
        <fullName evidence="1">Macaca fascicularis brain cDNA clone: QflA-19224, similar to human PR domain containing 16 (PRDM16), transcript variant 2, mRNA, RefSeq: NM_199454.1</fullName>
    </submittedName>
</protein>